<keyword evidence="5" id="KW-0143">Chaperone</keyword>
<dbReference type="PRINTS" id="PR00625">
    <property type="entry name" value="JDOMAIN"/>
</dbReference>
<dbReference type="CDD" id="cd06257">
    <property type="entry name" value="DnaJ"/>
    <property type="match status" value="1"/>
</dbReference>
<keyword evidence="1" id="KW-0479">Metal-binding</keyword>
<dbReference type="GO" id="GO:0042026">
    <property type="term" value="P:protein refolding"/>
    <property type="evidence" value="ECO:0007669"/>
    <property type="project" value="TreeGrafter"/>
</dbReference>
<evidence type="ECO:0000256" key="5">
    <source>
        <dbReference type="ARBA" id="ARBA00023186"/>
    </source>
</evidence>
<dbReference type="SMART" id="SM00271">
    <property type="entry name" value="DnaJ"/>
    <property type="match status" value="1"/>
</dbReference>
<keyword evidence="2" id="KW-0677">Repeat</keyword>
<evidence type="ECO:0000259" key="6">
    <source>
        <dbReference type="PROSITE" id="PS50076"/>
    </source>
</evidence>
<dbReference type="InterPro" id="IPR018253">
    <property type="entry name" value="DnaJ_domain_CS"/>
</dbReference>
<evidence type="ECO:0000256" key="1">
    <source>
        <dbReference type="ARBA" id="ARBA00022723"/>
    </source>
</evidence>
<dbReference type="Gene3D" id="2.60.260.20">
    <property type="entry name" value="Urease metallochaperone UreE, N-terminal domain"/>
    <property type="match status" value="2"/>
</dbReference>
<dbReference type="EMBL" id="UINC01113564">
    <property type="protein sequence ID" value="SVC83260.1"/>
    <property type="molecule type" value="Genomic_DNA"/>
</dbReference>
<name>A0A382QE79_9ZZZZ</name>
<dbReference type="GO" id="GO:0051082">
    <property type="term" value="F:unfolded protein binding"/>
    <property type="evidence" value="ECO:0007669"/>
    <property type="project" value="InterPro"/>
</dbReference>
<dbReference type="SUPFAM" id="SSF49493">
    <property type="entry name" value="HSP40/DnaJ peptide-binding domain"/>
    <property type="match status" value="2"/>
</dbReference>
<dbReference type="Pfam" id="PF00226">
    <property type="entry name" value="DnaJ"/>
    <property type="match status" value="1"/>
</dbReference>
<evidence type="ECO:0000313" key="7">
    <source>
        <dbReference type="EMBL" id="SVC83260.1"/>
    </source>
</evidence>
<organism evidence="7">
    <name type="scientific">marine metagenome</name>
    <dbReference type="NCBI Taxonomy" id="408172"/>
    <lineage>
        <taxon>unclassified sequences</taxon>
        <taxon>metagenomes</taxon>
        <taxon>ecological metagenomes</taxon>
    </lineage>
</organism>
<dbReference type="AlphaFoldDB" id="A0A382QE79"/>
<dbReference type="PROSITE" id="PS00636">
    <property type="entry name" value="DNAJ_1"/>
    <property type="match status" value="1"/>
</dbReference>
<dbReference type="InterPro" id="IPR008971">
    <property type="entry name" value="HSP40/DnaJ_pept-bd"/>
</dbReference>
<dbReference type="PANTHER" id="PTHR43096">
    <property type="entry name" value="DNAJ HOMOLOG 1, MITOCHONDRIAL-RELATED"/>
    <property type="match status" value="1"/>
</dbReference>
<proteinExistence type="predicted"/>
<evidence type="ECO:0000256" key="2">
    <source>
        <dbReference type="ARBA" id="ARBA00022737"/>
    </source>
</evidence>
<feature type="domain" description="J" evidence="6">
    <location>
        <begin position="3"/>
        <end position="68"/>
    </location>
</feature>
<protein>
    <recommendedName>
        <fullName evidence="6">J domain-containing protein</fullName>
    </recommendedName>
</protein>
<feature type="non-terminal residue" evidence="7">
    <location>
        <position position="1"/>
    </location>
</feature>
<dbReference type="InterPro" id="IPR001623">
    <property type="entry name" value="DnaJ_domain"/>
</dbReference>
<dbReference type="FunFam" id="2.60.260.20:FF:000005">
    <property type="entry name" value="Chaperone protein dnaJ 1, mitochondrial"/>
    <property type="match status" value="1"/>
</dbReference>
<reference evidence="7" key="1">
    <citation type="submission" date="2018-05" db="EMBL/GenBank/DDBJ databases">
        <authorList>
            <person name="Lanie J.A."/>
            <person name="Ng W.-L."/>
            <person name="Kazmierczak K.M."/>
            <person name="Andrzejewski T.M."/>
            <person name="Davidsen T.M."/>
            <person name="Wayne K.J."/>
            <person name="Tettelin H."/>
            <person name="Glass J.I."/>
            <person name="Rusch D."/>
            <person name="Podicherti R."/>
            <person name="Tsui H.-C.T."/>
            <person name="Winkler M.E."/>
        </authorList>
    </citation>
    <scope>NUCLEOTIDE SEQUENCE</scope>
</reference>
<keyword evidence="3" id="KW-0863">Zinc-finger</keyword>
<dbReference type="GO" id="GO:0008270">
    <property type="term" value="F:zinc ion binding"/>
    <property type="evidence" value="ECO:0007669"/>
    <property type="project" value="UniProtKB-KW"/>
</dbReference>
<accession>A0A382QE79</accession>
<dbReference type="PANTHER" id="PTHR43096:SF52">
    <property type="entry name" value="DNAJ HOMOLOG 1, MITOCHONDRIAL-RELATED"/>
    <property type="match status" value="1"/>
</dbReference>
<dbReference type="Pfam" id="PF01556">
    <property type="entry name" value="DnaJ_C"/>
    <property type="match status" value="1"/>
</dbReference>
<evidence type="ECO:0000256" key="3">
    <source>
        <dbReference type="ARBA" id="ARBA00022771"/>
    </source>
</evidence>
<dbReference type="GO" id="GO:0005737">
    <property type="term" value="C:cytoplasm"/>
    <property type="evidence" value="ECO:0007669"/>
    <property type="project" value="TreeGrafter"/>
</dbReference>
<dbReference type="Gene3D" id="1.10.287.110">
    <property type="entry name" value="DnaJ domain"/>
    <property type="match status" value="1"/>
</dbReference>
<dbReference type="CDD" id="cd10747">
    <property type="entry name" value="DnaJ_C"/>
    <property type="match status" value="1"/>
</dbReference>
<dbReference type="PROSITE" id="PS50076">
    <property type="entry name" value="DNAJ_2"/>
    <property type="match status" value="1"/>
</dbReference>
<keyword evidence="4" id="KW-0862">Zinc</keyword>
<dbReference type="InterPro" id="IPR002939">
    <property type="entry name" value="DnaJ_C"/>
</dbReference>
<sequence>VKDYYSILGISRNALDGDVKKAFRKKAMDYHPDRNKDNPKAEEKFKEVNEAYAVLSDKNKRSQYDQFGSDGFHKRFSREDIFRDFDFGDMFSSFGSQAGSGSTRGFPDLDSFMSGHGFGGPRTRKGKDIRQDFYISFNEAALGTQRSIIVELNGKKTETTFKVPGGSKDGSRLRLVGKGQPGSNGGSTGDLYLNIRINKHPHFSREGDDIVINKEICPTEALLGTTVEIPTLKDSKQLTIPPCTQSHTKLRLKGVGIPYNQGKKTGDQLVRIIVKYPNKLTDQQLELVHKLKASGL</sequence>
<evidence type="ECO:0000256" key="4">
    <source>
        <dbReference type="ARBA" id="ARBA00022833"/>
    </source>
</evidence>
<dbReference type="SUPFAM" id="SSF46565">
    <property type="entry name" value="Chaperone J-domain"/>
    <property type="match status" value="1"/>
</dbReference>
<dbReference type="InterPro" id="IPR036869">
    <property type="entry name" value="J_dom_sf"/>
</dbReference>
<gene>
    <name evidence="7" type="ORF">METZ01_LOCUS336114</name>
</gene>